<dbReference type="Gene3D" id="1.10.3450.40">
    <property type="entry name" value="Signal recognition particle, SRP68 subunit, RNA-binding domain"/>
    <property type="match status" value="1"/>
</dbReference>
<keyword evidence="6" id="KW-0733">Signal recognition particle</keyword>
<dbReference type="InterPro" id="IPR026258">
    <property type="entry name" value="SRP68"/>
</dbReference>
<evidence type="ECO:0000256" key="10">
    <source>
        <dbReference type="SAM" id="MobiDB-lite"/>
    </source>
</evidence>
<keyword evidence="7" id="KW-0539">Nucleus</keyword>
<proteinExistence type="inferred from homology"/>
<gene>
    <name evidence="11" type="primary">SRP68_11</name>
    <name evidence="11" type="ORF">FOZ62_012419</name>
</gene>
<dbReference type="EMBL" id="JABANM010007626">
    <property type="protein sequence ID" value="KAF4743951.1"/>
    <property type="molecule type" value="Genomic_DNA"/>
</dbReference>
<dbReference type="AlphaFoldDB" id="A0A7J6TGB2"/>
<evidence type="ECO:0000256" key="1">
    <source>
        <dbReference type="ARBA" id="ARBA00004496"/>
    </source>
</evidence>
<evidence type="ECO:0000256" key="5">
    <source>
        <dbReference type="ARBA" id="ARBA00022884"/>
    </source>
</evidence>
<protein>
    <recommendedName>
        <fullName evidence="9">Signal recognition particle subunit SRP68</fullName>
    </recommendedName>
</protein>
<reference evidence="11 12" key="1">
    <citation type="submission" date="2020-04" db="EMBL/GenBank/DDBJ databases">
        <title>Perkinsus olseni comparative genomics.</title>
        <authorList>
            <person name="Bogema D.R."/>
        </authorList>
    </citation>
    <scope>NUCLEOTIDE SEQUENCE [LARGE SCALE GENOMIC DNA]</scope>
    <source>
        <strain evidence="11">ATCC PRA-205</strain>
    </source>
</reference>
<comment type="subcellular location">
    <subcellularLocation>
        <location evidence="1">Cytoplasm</location>
    </subcellularLocation>
    <subcellularLocation>
        <location evidence="2">Nucleus</location>
        <location evidence="2">Nucleolus</location>
    </subcellularLocation>
</comment>
<evidence type="ECO:0000256" key="8">
    <source>
        <dbReference type="ARBA" id="ARBA00023274"/>
    </source>
</evidence>
<dbReference type="PANTHER" id="PTHR12860:SF0">
    <property type="entry name" value="SIGNAL RECOGNITION PARTICLE SUBUNIT SRP68"/>
    <property type="match status" value="1"/>
</dbReference>
<evidence type="ECO:0000256" key="6">
    <source>
        <dbReference type="ARBA" id="ARBA00023135"/>
    </source>
</evidence>
<feature type="compositionally biased region" description="Basic and acidic residues" evidence="10">
    <location>
        <begin position="523"/>
        <end position="532"/>
    </location>
</feature>
<dbReference type="InterPro" id="IPR034652">
    <property type="entry name" value="SRP68-RBD"/>
</dbReference>
<comment type="similarity">
    <text evidence="3">Belongs to the SRP68 family.</text>
</comment>
<dbReference type="Proteomes" id="UP000574390">
    <property type="component" value="Unassembled WGS sequence"/>
</dbReference>
<dbReference type="GO" id="GO:0005047">
    <property type="term" value="F:signal recognition particle binding"/>
    <property type="evidence" value="ECO:0007669"/>
    <property type="project" value="InterPro"/>
</dbReference>
<evidence type="ECO:0000256" key="4">
    <source>
        <dbReference type="ARBA" id="ARBA00022490"/>
    </source>
</evidence>
<comment type="caution">
    <text evidence="11">The sequence shown here is derived from an EMBL/GenBank/DDBJ whole genome shotgun (WGS) entry which is preliminary data.</text>
</comment>
<feature type="region of interest" description="Disordered" evidence="10">
    <location>
        <begin position="523"/>
        <end position="547"/>
    </location>
</feature>
<keyword evidence="8" id="KW-0687">Ribonucleoprotein</keyword>
<dbReference type="GO" id="GO:0030942">
    <property type="term" value="F:endoplasmic reticulum signal peptide binding"/>
    <property type="evidence" value="ECO:0007669"/>
    <property type="project" value="InterPro"/>
</dbReference>
<organism evidence="11 12">
    <name type="scientific">Perkinsus olseni</name>
    <name type="common">Perkinsus atlanticus</name>
    <dbReference type="NCBI Taxonomy" id="32597"/>
    <lineage>
        <taxon>Eukaryota</taxon>
        <taxon>Sar</taxon>
        <taxon>Alveolata</taxon>
        <taxon>Perkinsozoa</taxon>
        <taxon>Perkinsea</taxon>
        <taxon>Perkinsida</taxon>
        <taxon>Perkinsidae</taxon>
        <taxon>Perkinsus</taxon>
    </lineage>
</organism>
<dbReference type="Pfam" id="PF16969">
    <property type="entry name" value="SRP68"/>
    <property type="match status" value="1"/>
</dbReference>
<evidence type="ECO:0000256" key="9">
    <source>
        <dbReference type="ARBA" id="ARBA00029498"/>
    </source>
</evidence>
<dbReference type="GO" id="GO:0005786">
    <property type="term" value="C:signal recognition particle, endoplasmic reticulum targeting"/>
    <property type="evidence" value="ECO:0007669"/>
    <property type="project" value="UniProtKB-KW"/>
</dbReference>
<evidence type="ECO:0000256" key="3">
    <source>
        <dbReference type="ARBA" id="ARBA00009352"/>
    </source>
</evidence>
<keyword evidence="5" id="KW-0694">RNA-binding</keyword>
<dbReference type="GO" id="GO:0006614">
    <property type="term" value="P:SRP-dependent cotranslational protein targeting to membrane"/>
    <property type="evidence" value="ECO:0007669"/>
    <property type="project" value="InterPro"/>
</dbReference>
<evidence type="ECO:0000256" key="2">
    <source>
        <dbReference type="ARBA" id="ARBA00004604"/>
    </source>
</evidence>
<accession>A0A7J6TGB2</accession>
<sequence>MASASEPTASLGEELPSVPAHAPFSLNILVKVKTMQQQNGLRHQDYHRYRQYCSRRLHRIRKATKLTNGRERFKKCVIPDDFSLHKVLEIPLVSAERAWAYSAELLGVYAQFIEDKPALRYHGIDRLRKAVRYAQILLAMCRVHCDSRTVMEAEAYESFMSGNADGSMALAGGGVLEFNLEEFPAALEKLTLANDLYQKLSVLTTSSSEKEIRLEKAYYAQMLDSDIAPKLRQCRYYADESHIAERKKESSAAKEGAKASKNQVATLQQIDAVKVRGDARGDVMTLAEYYDSTDDNISAAIDGCSEVAGLCQEVLSKIHSEMVKPPEDSGGIDWAVHEVEVRAVSEDVSGERSLLLIYGLLAKLRSLNSWIGTSKARMSVKPEEGVRLCDMLLETLEGTAEKQAIKDIRLLFLALAHASGGKVPEAVSLLQLLEQRSATQLKAEQDTRLSRGILRLRADLLPAAAVQWRLKCLLQMVAEKGGRAAEAPTTTESTKLFPPPLQPMPCKPLVIDMAFDYITPPDLSKEVEERKPQKQAASTGLLSRLGG</sequence>
<evidence type="ECO:0000313" key="11">
    <source>
        <dbReference type="EMBL" id="KAF4743951.1"/>
    </source>
</evidence>
<dbReference type="PANTHER" id="PTHR12860">
    <property type="entry name" value="SIGNAL RECOGNITION PARTICLE 68 KDA PROTEIN"/>
    <property type="match status" value="1"/>
</dbReference>
<dbReference type="GO" id="GO:0008312">
    <property type="term" value="F:7S RNA binding"/>
    <property type="evidence" value="ECO:0007669"/>
    <property type="project" value="InterPro"/>
</dbReference>
<keyword evidence="4" id="KW-0963">Cytoplasm</keyword>
<evidence type="ECO:0000256" key="7">
    <source>
        <dbReference type="ARBA" id="ARBA00023242"/>
    </source>
</evidence>
<dbReference type="GO" id="GO:0005730">
    <property type="term" value="C:nucleolus"/>
    <property type="evidence" value="ECO:0007669"/>
    <property type="project" value="UniProtKB-SubCell"/>
</dbReference>
<dbReference type="InterPro" id="IPR038253">
    <property type="entry name" value="SRP68_N_sf"/>
</dbReference>
<dbReference type="CDD" id="cd15481">
    <property type="entry name" value="SRP68-RBD"/>
    <property type="match status" value="1"/>
</dbReference>
<name>A0A7J6TGB2_PEROL</name>
<feature type="non-terminal residue" evidence="11">
    <location>
        <position position="547"/>
    </location>
</feature>
<evidence type="ECO:0000313" key="12">
    <source>
        <dbReference type="Proteomes" id="UP000574390"/>
    </source>
</evidence>